<evidence type="ECO:0000256" key="1">
    <source>
        <dbReference type="SAM" id="MobiDB-lite"/>
    </source>
</evidence>
<evidence type="ECO:0000313" key="3">
    <source>
        <dbReference type="Proteomes" id="UP000828251"/>
    </source>
</evidence>
<name>A0A9D3VTG7_9ROSI</name>
<reference evidence="2 3" key="1">
    <citation type="journal article" date="2021" name="Plant Biotechnol. J.">
        <title>Multi-omics assisted identification of the key and species-specific regulatory components of drought-tolerant mechanisms in Gossypium stocksii.</title>
        <authorList>
            <person name="Yu D."/>
            <person name="Ke L."/>
            <person name="Zhang D."/>
            <person name="Wu Y."/>
            <person name="Sun Y."/>
            <person name="Mei J."/>
            <person name="Sun J."/>
            <person name="Sun Y."/>
        </authorList>
    </citation>
    <scope>NUCLEOTIDE SEQUENCE [LARGE SCALE GENOMIC DNA]</scope>
    <source>
        <strain evidence="3">cv. E1</strain>
        <tissue evidence="2">Leaf</tissue>
    </source>
</reference>
<dbReference type="AlphaFoldDB" id="A0A9D3VTG7"/>
<accession>A0A9D3VTG7</accession>
<protein>
    <submittedName>
        <fullName evidence="2">Uncharacterized protein</fullName>
    </submittedName>
</protein>
<proteinExistence type="predicted"/>
<dbReference type="EMBL" id="JAIQCV010000005">
    <property type="protein sequence ID" value="KAH1096825.1"/>
    <property type="molecule type" value="Genomic_DNA"/>
</dbReference>
<feature type="compositionally biased region" description="Polar residues" evidence="1">
    <location>
        <begin position="130"/>
        <end position="144"/>
    </location>
</feature>
<keyword evidence="3" id="KW-1185">Reference proteome</keyword>
<comment type="caution">
    <text evidence="2">The sequence shown here is derived from an EMBL/GenBank/DDBJ whole genome shotgun (WGS) entry which is preliminary data.</text>
</comment>
<sequence length="144" mass="15922">MRNLNPPASKLHLISSCFVVQGTSLASTEALKARSHSGKRESPIGETRLLYISDHQVGFESPTREPDRSHQTIECDANRKRIARGARGSSSHEPREGCSLNSHLPKELAKGRPRSLACNPERNTCPRYLKSTQNVSHRNSGVKP</sequence>
<gene>
    <name evidence="2" type="ORF">J1N35_013746</name>
</gene>
<feature type="region of interest" description="Disordered" evidence="1">
    <location>
        <begin position="57"/>
        <end position="144"/>
    </location>
</feature>
<feature type="compositionally biased region" description="Basic and acidic residues" evidence="1">
    <location>
        <begin position="62"/>
        <end position="79"/>
    </location>
</feature>
<organism evidence="2 3">
    <name type="scientific">Gossypium stocksii</name>
    <dbReference type="NCBI Taxonomy" id="47602"/>
    <lineage>
        <taxon>Eukaryota</taxon>
        <taxon>Viridiplantae</taxon>
        <taxon>Streptophyta</taxon>
        <taxon>Embryophyta</taxon>
        <taxon>Tracheophyta</taxon>
        <taxon>Spermatophyta</taxon>
        <taxon>Magnoliopsida</taxon>
        <taxon>eudicotyledons</taxon>
        <taxon>Gunneridae</taxon>
        <taxon>Pentapetalae</taxon>
        <taxon>rosids</taxon>
        <taxon>malvids</taxon>
        <taxon>Malvales</taxon>
        <taxon>Malvaceae</taxon>
        <taxon>Malvoideae</taxon>
        <taxon>Gossypium</taxon>
    </lineage>
</organism>
<dbReference type="OrthoDB" id="10643432at2759"/>
<dbReference type="Proteomes" id="UP000828251">
    <property type="component" value="Unassembled WGS sequence"/>
</dbReference>
<evidence type="ECO:0000313" key="2">
    <source>
        <dbReference type="EMBL" id="KAH1096825.1"/>
    </source>
</evidence>